<gene>
    <name evidence="6" type="ORF">SAMN04488523_1306</name>
</gene>
<dbReference type="Gene3D" id="3.40.190.10">
    <property type="entry name" value="Periplasmic binding protein-like II"/>
    <property type="match status" value="2"/>
</dbReference>
<protein>
    <submittedName>
        <fullName evidence="6">LysR family transcriptional regulator, glycine cleavage system transcriptional activator</fullName>
    </submittedName>
</protein>
<dbReference type="OrthoDB" id="7328368at2"/>
<keyword evidence="3" id="KW-0238">DNA-binding</keyword>
<dbReference type="GO" id="GO:0043565">
    <property type="term" value="F:sequence-specific DNA binding"/>
    <property type="evidence" value="ECO:0007669"/>
    <property type="project" value="TreeGrafter"/>
</dbReference>
<dbReference type="Pfam" id="PF00126">
    <property type="entry name" value="HTH_1"/>
    <property type="match status" value="1"/>
</dbReference>
<accession>A0A1I2GUK9</accession>
<dbReference type="GO" id="GO:0003700">
    <property type="term" value="F:DNA-binding transcription factor activity"/>
    <property type="evidence" value="ECO:0007669"/>
    <property type="project" value="InterPro"/>
</dbReference>
<dbReference type="SUPFAM" id="SSF46785">
    <property type="entry name" value="Winged helix' DNA-binding domain"/>
    <property type="match status" value="1"/>
</dbReference>
<dbReference type="AlphaFoldDB" id="A0A1I2GUK9"/>
<proteinExistence type="inferred from homology"/>
<dbReference type="EMBL" id="FOMW01000030">
    <property type="protein sequence ID" value="SFF20820.1"/>
    <property type="molecule type" value="Genomic_DNA"/>
</dbReference>
<dbReference type="FunFam" id="1.10.10.10:FF:000038">
    <property type="entry name" value="Glycine cleavage system transcriptional activator"/>
    <property type="match status" value="1"/>
</dbReference>
<dbReference type="STRING" id="74348.SAMN04488523_1306"/>
<sequence length="297" mass="33291">MALATRRLPLTALRTFEAAARHLSFKNAAEELFVSSTTVSNQIRQLEKDWGCKLFHRRTRAVVLTDSGKSLARVLSKAFDDIRAEAELHMAATRKTVTIAVGPIFGSRWLGPRLSKFGKDYPEIDLIVHHGSRITSAGQMATDIVVDWGMGDWTDLEVTKLMEARYSPIVSPKLIAQSGPFIKPSDLTKHTFIHQHDRSEWRNWFALAGYPNQVFQSEIVVIDSNIVQRSVKDGQGVALGVFPFHDTDVEDGTLVKPFDIDLMPDRAFHLLTRINARGRKEVRAVCDWIEAEAAALV</sequence>
<dbReference type="PANTHER" id="PTHR30537:SF26">
    <property type="entry name" value="GLYCINE CLEAVAGE SYSTEM TRANSCRIPTIONAL ACTIVATOR"/>
    <property type="match status" value="1"/>
</dbReference>
<dbReference type="Pfam" id="PF03466">
    <property type="entry name" value="LysR_substrate"/>
    <property type="match status" value="1"/>
</dbReference>
<evidence type="ECO:0000256" key="2">
    <source>
        <dbReference type="ARBA" id="ARBA00023015"/>
    </source>
</evidence>
<feature type="domain" description="HTH lysR-type" evidence="5">
    <location>
        <begin position="8"/>
        <end position="65"/>
    </location>
</feature>
<dbReference type="Gene3D" id="1.10.10.10">
    <property type="entry name" value="Winged helix-like DNA-binding domain superfamily/Winged helix DNA-binding domain"/>
    <property type="match status" value="1"/>
</dbReference>
<dbReference type="SUPFAM" id="SSF53850">
    <property type="entry name" value="Periplasmic binding protein-like II"/>
    <property type="match status" value="1"/>
</dbReference>
<evidence type="ECO:0000256" key="4">
    <source>
        <dbReference type="ARBA" id="ARBA00023163"/>
    </source>
</evidence>
<evidence type="ECO:0000256" key="1">
    <source>
        <dbReference type="ARBA" id="ARBA00009437"/>
    </source>
</evidence>
<evidence type="ECO:0000313" key="6">
    <source>
        <dbReference type="EMBL" id="SFF20820.1"/>
    </source>
</evidence>
<keyword evidence="4" id="KW-0804">Transcription</keyword>
<dbReference type="RefSeq" id="WP_093925505.1">
    <property type="nucleotide sequence ID" value="NZ_FOMW01000030.1"/>
</dbReference>
<dbReference type="InterPro" id="IPR036390">
    <property type="entry name" value="WH_DNA-bd_sf"/>
</dbReference>
<dbReference type="Proteomes" id="UP000198977">
    <property type="component" value="Unassembled WGS sequence"/>
</dbReference>
<dbReference type="PANTHER" id="PTHR30537">
    <property type="entry name" value="HTH-TYPE TRANSCRIPTIONAL REGULATOR"/>
    <property type="match status" value="1"/>
</dbReference>
<reference evidence="7" key="1">
    <citation type="submission" date="2016-10" db="EMBL/GenBank/DDBJ databases">
        <authorList>
            <person name="Varghese N."/>
            <person name="Submissions S."/>
        </authorList>
    </citation>
    <scope>NUCLEOTIDE SEQUENCE [LARGE SCALE GENOMIC DNA]</scope>
    <source>
        <strain evidence="7">DSM 11443</strain>
    </source>
</reference>
<organism evidence="6 7">
    <name type="scientific">Sulfitobacter brevis</name>
    <dbReference type="NCBI Taxonomy" id="74348"/>
    <lineage>
        <taxon>Bacteria</taxon>
        <taxon>Pseudomonadati</taxon>
        <taxon>Pseudomonadota</taxon>
        <taxon>Alphaproteobacteria</taxon>
        <taxon>Rhodobacterales</taxon>
        <taxon>Roseobacteraceae</taxon>
        <taxon>Sulfitobacter</taxon>
    </lineage>
</organism>
<dbReference type="InterPro" id="IPR058163">
    <property type="entry name" value="LysR-type_TF_proteobact-type"/>
</dbReference>
<dbReference type="InterPro" id="IPR000847">
    <property type="entry name" value="LysR_HTH_N"/>
</dbReference>
<evidence type="ECO:0000259" key="5">
    <source>
        <dbReference type="PROSITE" id="PS50931"/>
    </source>
</evidence>
<evidence type="ECO:0000256" key="3">
    <source>
        <dbReference type="ARBA" id="ARBA00023125"/>
    </source>
</evidence>
<dbReference type="InterPro" id="IPR036388">
    <property type="entry name" value="WH-like_DNA-bd_sf"/>
</dbReference>
<keyword evidence="2" id="KW-0805">Transcription regulation</keyword>
<dbReference type="GO" id="GO:0006351">
    <property type="term" value="P:DNA-templated transcription"/>
    <property type="evidence" value="ECO:0007669"/>
    <property type="project" value="TreeGrafter"/>
</dbReference>
<evidence type="ECO:0000313" key="7">
    <source>
        <dbReference type="Proteomes" id="UP000198977"/>
    </source>
</evidence>
<comment type="similarity">
    <text evidence="1">Belongs to the LysR transcriptional regulatory family.</text>
</comment>
<dbReference type="PROSITE" id="PS50931">
    <property type="entry name" value="HTH_LYSR"/>
    <property type="match status" value="1"/>
</dbReference>
<keyword evidence="7" id="KW-1185">Reference proteome</keyword>
<name>A0A1I2GUK9_9RHOB</name>
<dbReference type="InterPro" id="IPR005119">
    <property type="entry name" value="LysR_subst-bd"/>
</dbReference>